<dbReference type="Proteomes" id="UP000034841">
    <property type="component" value="Unassembled WGS sequence"/>
</dbReference>
<keyword evidence="2" id="KW-1185">Reference proteome</keyword>
<proteinExistence type="predicted"/>
<reference evidence="1 2" key="1">
    <citation type="submission" date="2015-04" db="EMBL/GenBank/DDBJ databases">
        <title>Genome sequence of Ceratocystis platani, a major pathogen of plane trees.</title>
        <authorList>
            <person name="Belbahri L."/>
        </authorList>
    </citation>
    <scope>NUCLEOTIDE SEQUENCE [LARGE SCALE GENOMIC DNA]</scope>
    <source>
        <strain evidence="1 2">CFO</strain>
    </source>
</reference>
<gene>
    <name evidence="1" type="ORF">CFO_g3951</name>
</gene>
<organism evidence="1 2">
    <name type="scientific">Ceratocystis fimbriata f. sp. platani</name>
    <dbReference type="NCBI Taxonomy" id="88771"/>
    <lineage>
        <taxon>Eukaryota</taxon>
        <taxon>Fungi</taxon>
        <taxon>Dikarya</taxon>
        <taxon>Ascomycota</taxon>
        <taxon>Pezizomycotina</taxon>
        <taxon>Sordariomycetes</taxon>
        <taxon>Hypocreomycetidae</taxon>
        <taxon>Microascales</taxon>
        <taxon>Ceratocystidaceae</taxon>
        <taxon>Ceratocystis</taxon>
    </lineage>
</organism>
<evidence type="ECO:0000313" key="1">
    <source>
        <dbReference type="EMBL" id="KKF93701.1"/>
    </source>
</evidence>
<dbReference type="AlphaFoldDB" id="A0A0F8AZ35"/>
<comment type="caution">
    <text evidence="1">The sequence shown here is derived from an EMBL/GenBank/DDBJ whole genome shotgun (WGS) entry which is preliminary data.</text>
</comment>
<name>A0A0F8AZ35_CERFI</name>
<dbReference type="EMBL" id="LBBL01000216">
    <property type="protein sequence ID" value="KKF93701.1"/>
    <property type="molecule type" value="Genomic_DNA"/>
</dbReference>
<sequence>MVLAKAYHDNTKTTTDNGLPRKWHEISLSTNATNEAFKKNRKLALGEHADWTAEKLDVDEAIERFIKLGLKMVPVTDCMNHIK</sequence>
<evidence type="ECO:0000313" key="2">
    <source>
        <dbReference type="Proteomes" id="UP000034841"/>
    </source>
</evidence>
<accession>A0A0F8AZ35</accession>
<protein>
    <submittedName>
        <fullName evidence="1">Uncharacterized protein</fullName>
    </submittedName>
</protein>